<dbReference type="InterPro" id="IPR050123">
    <property type="entry name" value="Prok_molybdopt-oxidoreductase"/>
</dbReference>
<dbReference type="Pfam" id="PF22117">
    <property type="entry name" value="Fer4_Nqo3"/>
    <property type="match status" value="1"/>
</dbReference>
<dbReference type="CDD" id="cd02773">
    <property type="entry name" value="MopB_Res-Cmplx1_Nad11"/>
    <property type="match status" value="1"/>
</dbReference>
<dbReference type="PROSITE" id="PS00641">
    <property type="entry name" value="COMPLEX1_75K_1"/>
    <property type="match status" value="1"/>
</dbReference>
<sequence length="731" mass="80450">MLRAPMFRALVLAQLPSRAGILFTTSRMQSNAPAKAPEKIEVFIDDQPVMVAPGTTVLQAAAQVGVEIPRFCYHERLAVAGNCRMCLVEVEKSPKPVAACAMPVMKGWRIKTNSDMTRKAREGVMEFLLSNHPLDCPICDQGGECDLQDQAMAFGSDRSRFTDINHAGKRAVEDKDIGPLVKTIMTRCIHCTRCIRFASEVAGVDDLGTTGRGNEMQVGMYVEKLFLTELSGNVIDLCPVGALTNKPYSFVARPWEIRKVDSIDVLDALGSNIVVSTRTGEVLRILPRENEDINEEWLSDKSRFACDGLKRQRLITPMLRKPDGEFEAVEWESALITAAQAIRNAPKDKIAAVAGSLVDAEQLVAVKDLLNRLGSELLCTEQKFPTADGTSGTDLRSNYLLNSSIASCEDADLVLLVGTNPRYEAPLLNTRLRKGYVHKEQDIAYIGPEVDLSYRYEYLGNRSLTIEDIAKGKHPFAQRLKQAKRPLIIVGANALARNDGKAYIAALQSFARQLKPEDKNWKVWNVLQTNASQVAALDVGYKPGVEEVLAAQPKVLFLLGADGNAVNKENIPKDCFVIYQGHHGDQGAQLAHAILPGAAYTEKQGTYVNTEGRAQQTLVAVSPPGMAREDWKIIRALSEVVGTVLPYDTLDELRNRMEDIAPHLVRYGHLEENNFYAQAEQLIKTQASSFQGDVDVNQKSLEDFFMTDSITRASPTMAKCVAAVKKAQATG</sequence>
<evidence type="ECO:0000313" key="16">
    <source>
        <dbReference type="EMBL" id="CRK91262.1"/>
    </source>
</evidence>
<dbReference type="SUPFAM" id="SSF53706">
    <property type="entry name" value="Formate dehydrogenase/DMSO reductase, domains 1-3"/>
    <property type="match status" value="1"/>
</dbReference>
<dbReference type="Gene3D" id="3.30.70.20">
    <property type="match status" value="1"/>
</dbReference>
<dbReference type="FunFam" id="3.30.200.210:FF:000002">
    <property type="entry name" value="NADH-ubiquinone oxidoreductase 75 kDa subunit"/>
    <property type="match status" value="1"/>
</dbReference>
<keyword evidence="5" id="KW-0479">Metal-binding</keyword>
<dbReference type="FunFam" id="3.10.20.740:FF:000001">
    <property type="entry name" value="NADH-quinone oxidoreductase subunit G"/>
    <property type="match status" value="1"/>
</dbReference>
<dbReference type="InterPro" id="IPR036010">
    <property type="entry name" value="2Fe-2S_ferredoxin-like_sf"/>
</dbReference>
<reference evidence="16 17" key="1">
    <citation type="submission" date="2015-04" db="EMBL/GenBank/DDBJ databases">
        <authorList>
            <person name="Syromyatnikov M.Y."/>
            <person name="Popov V.N."/>
        </authorList>
    </citation>
    <scope>NUCLEOTIDE SEQUENCE [LARGE SCALE GENOMIC DNA]</scope>
</reference>
<dbReference type="Pfam" id="PF10588">
    <property type="entry name" value="NADH-G_4Fe-4S_3"/>
    <property type="match status" value="1"/>
</dbReference>
<dbReference type="SUPFAM" id="SSF54292">
    <property type="entry name" value="2Fe-2S ferredoxin-like"/>
    <property type="match status" value="1"/>
</dbReference>
<keyword evidence="4" id="KW-0004">4Fe-4S</keyword>
<evidence type="ECO:0000259" key="14">
    <source>
        <dbReference type="PROSITE" id="PS51669"/>
    </source>
</evidence>
<dbReference type="InterPro" id="IPR006963">
    <property type="entry name" value="Mopterin_OxRdtase_4Fe-4S_dom"/>
</dbReference>
<dbReference type="GO" id="GO:0016651">
    <property type="term" value="F:oxidoreductase activity, acting on NAD(P)H"/>
    <property type="evidence" value="ECO:0007669"/>
    <property type="project" value="InterPro"/>
</dbReference>
<dbReference type="GO" id="GO:0046872">
    <property type="term" value="F:metal ion binding"/>
    <property type="evidence" value="ECO:0007669"/>
    <property type="project" value="UniProtKB-KW"/>
</dbReference>
<keyword evidence="9" id="KW-0520">NAD</keyword>
<dbReference type="PROSITE" id="PS51085">
    <property type="entry name" value="2FE2S_FER_2"/>
    <property type="match status" value="1"/>
</dbReference>
<accession>A0A1J1HXL3</accession>
<evidence type="ECO:0000256" key="6">
    <source>
        <dbReference type="ARBA" id="ARBA00022967"/>
    </source>
</evidence>
<dbReference type="CDD" id="cd00207">
    <property type="entry name" value="fer2"/>
    <property type="match status" value="1"/>
</dbReference>
<comment type="cofactor">
    <cofactor evidence="10">
        <name>[2Fe-2S] cluster</name>
        <dbReference type="ChEBI" id="CHEBI:190135"/>
    </cofactor>
</comment>
<dbReference type="FunFam" id="3.30.70.20:FF:000002">
    <property type="entry name" value="NADH-ubiquinone oxidoreductase 75 kDa subunit"/>
    <property type="match status" value="1"/>
</dbReference>
<dbReference type="PROSITE" id="PS51669">
    <property type="entry name" value="4FE4S_MOW_BIS_MGD"/>
    <property type="match status" value="1"/>
</dbReference>
<dbReference type="GO" id="GO:0051539">
    <property type="term" value="F:4 iron, 4 sulfur cluster binding"/>
    <property type="evidence" value="ECO:0007669"/>
    <property type="project" value="UniProtKB-KW"/>
</dbReference>
<evidence type="ECO:0000256" key="10">
    <source>
        <dbReference type="ARBA" id="ARBA00034078"/>
    </source>
</evidence>
<dbReference type="PROSITE" id="PS51839">
    <property type="entry name" value="4FE4S_HC3"/>
    <property type="match status" value="1"/>
</dbReference>
<dbReference type="Pfam" id="PF00384">
    <property type="entry name" value="Molybdopterin"/>
    <property type="match status" value="1"/>
</dbReference>
<dbReference type="Pfam" id="PF22151">
    <property type="entry name" value="Fer4_NDSU1"/>
    <property type="match status" value="1"/>
</dbReference>
<feature type="domain" description="2Fe-2S ferredoxin-type" evidence="13">
    <location>
        <begin position="38"/>
        <end position="116"/>
    </location>
</feature>
<comment type="cofactor">
    <cofactor evidence="1">
        <name>[4Fe-4S] cluster</name>
        <dbReference type="ChEBI" id="CHEBI:49883"/>
    </cofactor>
</comment>
<organism evidence="16 17">
    <name type="scientific">Clunio marinus</name>
    <dbReference type="NCBI Taxonomy" id="568069"/>
    <lineage>
        <taxon>Eukaryota</taxon>
        <taxon>Metazoa</taxon>
        <taxon>Ecdysozoa</taxon>
        <taxon>Arthropoda</taxon>
        <taxon>Hexapoda</taxon>
        <taxon>Insecta</taxon>
        <taxon>Pterygota</taxon>
        <taxon>Neoptera</taxon>
        <taxon>Endopterygota</taxon>
        <taxon>Diptera</taxon>
        <taxon>Nematocera</taxon>
        <taxon>Chironomoidea</taxon>
        <taxon>Chironomidae</taxon>
        <taxon>Clunio</taxon>
    </lineage>
</organism>
<evidence type="ECO:0000259" key="15">
    <source>
        <dbReference type="PROSITE" id="PS51839"/>
    </source>
</evidence>
<evidence type="ECO:0000256" key="7">
    <source>
        <dbReference type="ARBA" id="ARBA00023004"/>
    </source>
</evidence>
<evidence type="ECO:0000256" key="1">
    <source>
        <dbReference type="ARBA" id="ARBA00001966"/>
    </source>
</evidence>
<evidence type="ECO:0000259" key="13">
    <source>
        <dbReference type="PROSITE" id="PS51085"/>
    </source>
</evidence>
<dbReference type="GO" id="GO:0008137">
    <property type="term" value="F:NADH dehydrogenase (ubiquinone) activity"/>
    <property type="evidence" value="ECO:0007669"/>
    <property type="project" value="UniProtKB-EC"/>
</dbReference>
<dbReference type="InterPro" id="IPR054351">
    <property type="entry name" value="NADH_UbQ_OxRdtase_ferredoxin"/>
</dbReference>
<name>A0A1J1HXL3_9DIPT</name>
<dbReference type="Gene3D" id="3.10.20.740">
    <property type="match status" value="1"/>
</dbReference>
<dbReference type="OrthoDB" id="10249365at2759"/>
<keyword evidence="7" id="KW-0408">Iron</keyword>
<evidence type="ECO:0000256" key="3">
    <source>
        <dbReference type="ARBA" id="ARBA00013888"/>
    </source>
</evidence>
<dbReference type="PROSITE" id="PS00642">
    <property type="entry name" value="COMPLEX1_75K_2"/>
    <property type="match status" value="1"/>
</dbReference>
<dbReference type="PROSITE" id="PS00643">
    <property type="entry name" value="COMPLEX1_75K_3"/>
    <property type="match status" value="1"/>
</dbReference>
<dbReference type="PANTHER" id="PTHR43105">
    <property type="entry name" value="RESPIRATORY NITRATE REDUCTASE"/>
    <property type="match status" value="1"/>
</dbReference>
<dbReference type="GO" id="GO:0005743">
    <property type="term" value="C:mitochondrial inner membrane"/>
    <property type="evidence" value="ECO:0007669"/>
    <property type="project" value="UniProtKB-ARBA"/>
</dbReference>
<evidence type="ECO:0000256" key="9">
    <source>
        <dbReference type="ARBA" id="ARBA00023027"/>
    </source>
</evidence>
<dbReference type="Gene3D" id="3.40.50.740">
    <property type="match status" value="1"/>
</dbReference>
<dbReference type="InterPro" id="IPR019574">
    <property type="entry name" value="NADH_UbQ_OxRdtase_Gsu_4Fe4S-bd"/>
</dbReference>
<dbReference type="InterPro" id="IPR006656">
    <property type="entry name" value="Mopterin_OxRdtase"/>
</dbReference>
<dbReference type="PANTHER" id="PTHR43105:SF13">
    <property type="entry name" value="NADH-UBIQUINONE OXIDOREDUCTASE 75 KDA SUBUNIT, MITOCHONDRIAL"/>
    <property type="match status" value="1"/>
</dbReference>
<dbReference type="GO" id="GO:0042773">
    <property type="term" value="P:ATP synthesis coupled electron transport"/>
    <property type="evidence" value="ECO:0007669"/>
    <property type="project" value="InterPro"/>
</dbReference>
<evidence type="ECO:0000256" key="4">
    <source>
        <dbReference type="ARBA" id="ARBA00022485"/>
    </source>
</evidence>
<evidence type="ECO:0000256" key="12">
    <source>
        <dbReference type="RuleBase" id="RU004523"/>
    </source>
</evidence>
<comment type="similarity">
    <text evidence="2 12">Belongs to the complex I 75 kDa subunit family.</text>
</comment>
<evidence type="ECO:0000313" key="17">
    <source>
        <dbReference type="Proteomes" id="UP000183832"/>
    </source>
</evidence>
<keyword evidence="8" id="KW-0411">Iron-sulfur</keyword>
<protein>
    <recommendedName>
        <fullName evidence="3">NADH-ubiquinone oxidoreductase 75 kDa subunit, mitochondrial</fullName>
    </recommendedName>
</protein>
<dbReference type="EMBL" id="CVRI01000020">
    <property type="protein sequence ID" value="CRK91262.1"/>
    <property type="molecule type" value="Genomic_DNA"/>
</dbReference>
<proteinExistence type="inferred from homology"/>
<feature type="domain" description="4Fe-4S His(Cys)3-ligated-type" evidence="15">
    <location>
        <begin position="116"/>
        <end position="155"/>
    </location>
</feature>
<dbReference type="Gene3D" id="3.30.200.210">
    <property type="match status" value="1"/>
</dbReference>
<evidence type="ECO:0000256" key="11">
    <source>
        <dbReference type="ARBA" id="ARBA00049551"/>
    </source>
</evidence>
<dbReference type="InterPro" id="IPR000283">
    <property type="entry name" value="NADH_UbQ_OxRdtase_75kDa_su_CS"/>
</dbReference>
<dbReference type="InterPro" id="IPR001041">
    <property type="entry name" value="2Fe-2S_ferredoxin-type"/>
</dbReference>
<keyword evidence="17" id="KW-1185">Reference proteome</keyword>
<dbReference type="NCBIfam" id="TIGR01973">
    <property type="entry name" value="NuoG"/>
    <property type="match status" value="1"/>
</dbReference>
<dbReference type="InterPro" id="IPR015405">
    <property type="entry name" value="NDUFS1-like_C"/>
</dbReference>
<evidence type="ECO:0000256" key="8">
    <source>
        <dbReference type="ARBA" id="ARBA00023014"/>
    </source>
</evidence>
<dbReference type="Proteomes" id="UP000183832">
    <property type="component" value="Unassembled WGS sequence"/>
</dbReference>
<dbReference type="SUPFAM" id="SSF54862">
    <property type="entry name" value="4Fe-4S ferredoxins"/>
    <property type="match status" value="1"/>
</dbReference>
<dbReference type="GO" id="GO:0045271">
    <property type="term" value="C:respiratory chain complex I"/>
    <property type="evidence" value="ECO:0007669"/>
    <property type="project" value="UniProtKB-ARBA"/>
</dbReference>
<feature type="domain" description="4Fe-4S Mo/W bis-MGD-type" evidence="14">
    <location>
        <begin position="257"/>
        <end position="313"/>
    </location>
</feature>
<dbReference type="Pfam" id="PF13510">
    <property type="entry name" value="Fer2_4"/>
    <property type="match status" value="1"/>
</dbReference>
<dbReference type="FunFam" id="3.40.50.740:FF:000021">
    <property type="entry name" value="NADH:ubiquinone oxidoreductase core subunit S1"/>
    <property type="match status" value="1"/>
</dbReference>
<dbReference type="SMART" id="SM00929">
    <property type="entry name" value="NADH-G_4Fe-4S_3"/>
    <property type="match status" value="1"/>
</dbReference>
<dbReference type="Pfam" id="PF09326">
    <property type="entry name" value="NADH_dhqG_C"/>
    <property type="match status" value="1"/>
</dbReference>
<evidence type="ECO:0000256" key="5">
    <source>
        <dbReference type="ARBA" id="ARBA00022723"/>
    </source>
</evidence>
<gene>
    <name evidence="16" type="ORF">CLUMA_CG004942</name>
</gene>
<comment type="catalytic activity">
    <reaction evidence="11">
        <text>a ubiquinone + NADH + 5 H(+)(in) = a ubiquinol + NAD(+) + 4 H(+)(out)</text>
        <dbReference type="Rhea" id="RHEA:29091"/>
        <dbReference type="Rhea" id="RHEA-COMP:9565"/>
        <dbReference type="Rhea" id="RHEA-COMP:9566"/>
        <dbReference type="ChEBI" id="CHEBI:15378"/>
        <dbReference type="ChEBI" id="CHEBI:16389"/>
        <dbReference type="ChEBI" id="CHEBI:17976"/>
        <dbReference type="ChEBI" id="CHEBI:57540"/>
        <dbReference type="ChEBI" id="CHEBI:57945"/>
        <dbReference type="EC" id="7.1.1.2"/>
    </reaction>
</comment>
<keyword evidence="6" id="KW-1278">Translocase</keyword>
<dbReference type="STRING" id="568069.A0A1J1HXL3"/>
<dbReference type="AlphaFoldDB" id="A0A1J1HXL3"/>
<dbReference type="InterPro" id="IPR010228">
    <property type="entry name" value="NADH_UbQ_OxRdtase_Gsu"/>
</dbReference>
<evidence type="ECO:0000256" key="2">
    <source>
        <dbReference type="ARBA" id="ARBA00005404"/>
    </source>
</evidence>